<evidence type="ECO:0000313" key="2">
    <source>
        <dbReference type="Proteomes" id="UP000027997"/>
    </source>
</evidence>
<dbReference type="EMBL" id="JOJP01000001">
    <property type="protein sequence ID" value="KEI69655.1"/>
    <property type="molecule type" value="Genomic_DNA"/>
</dbReference>
<reference evidence="1 2" key="1">
    <citation type="submission" date="2014-06" db="EMBL/GenBank/DDBJ databases">
        <title>Whole Genome Sequences of Three Symbiotic Endozoicomonas Bacteria.</title>
        <authorList>
            <person name="Neave M.J."/>
            <person name="Apprill A."/>
            <person name="Voolstra C.R."/>
        </authorList>
    </citation>
    <scope>NUCLEOTIDE SEQUENCE [LARGE SCALE GENOMIC DNA]</scope>
    <source>
        <strain evidence="1 2">DSM 22380</strain>
    </source>
</reference>
<dbReference type="AlphaFoldDB" id="A0A081K679"/>
<gene>
    <name evidence="1" type="ORF">GV64_01875</name>
</gene>
<proteinExistence type="predicted"/>
<name>A0A081K679_9GAMM</name>
<organism evidence="1 2">
    <name type="scientific">Endozoicomonas elysicola</name>
    <dbReference type="NCBI Taxonomy" id="305900"/>
    <lineage>
        <taxon>Bacteria</taxon>
        <taxon>Pseudomonadati</taxon>
        <taxon>Pseudomonadota</taxon>
        <taxon>Gammaproteobacteria</taxon>
        <taxon>Oceanospirillales</taxon>
        <taxon>Endozoicomonadaceae</taxon>
        <taxon>Endozoicomonas</taxon>
    </lineage>
</organism>
<protein>
    <submittedName>
        <fullName evidence="1">Uncharacterized protein</fullName>
    </submittedName>
</protein>
<evidence type="ECO:0000313" key="1">
    <source>
        <dbReference type="EMBL" id="KEI69655.1"/>
    </source>
</evidence>
<keyword evidence="2" id="KW-1185">Reference proteome</keyword>
<comment type="caution">
    <text evidence="1">The sequence shown here is derived from an EMBL/GenBank/DDBJ whole genome shotgun (WGS) entry which is preliminary data.</text>
</comment>
<sequence>MPEYPEFGGWYPLMEELARLNPSVFMHNDIGVIMAGTLLRLPLKDILQPEDNEAAMHTLQTWDEIAEQRRKEQSRQVLTEPSDASYKKISQSLAMRAVPENVYSVPAGHSISMVAIHLFPDFPEYGSWSELMKVLHELNPDAFIENDINQLRSNAELILPDIIRP</sequence>
<accession>A0A081K679</accession>
<dbReference type="STRING" id="305900.GV64_01875"/>
<dbReference type="Proteomes" id="UP000027997">
    <property type="component" value="Unassembled WGS sequence"/>
</dbReference>